<dbReference type="AlphaFoldDB" id="R7QDE6"/>
<sequence length="224" mass="25756">MPDDTMVGMQLVEIHDFLKAELQSFSSAELLERTGVDVENSHSIFLSLTGDASKIIREKDGKWRWASKYPVRNFNQLLTLMCRSTDGVNERDLYDSYKGVKDDLKKLKKKGAMYEIKSGSKTLLFPRDDRYQLTISDEVKEKYKRVTVPDAIEVHRYLVQRGLKETDDSAGIKIDAPVSRKRPSSRKDTKRRRNKRIKLTNTHMENSGIDLSKDYNTGKESAFG</sequence>
<accession>R7QDE6</accession>
<dbReference type="EMBL" id="HG001781">
    <property type="protein sequence ID" value="CDF36517.1"/>
    <property type="molecule type" value="Genomic_DNA"/>
</dbReference>
<dbReference type="PhylomeDB" id="R7QDE6"/>
<proteinExistence type="predicted"/>
<gene>
    <name evidence="2" type="ORF">CHC_T00004761001</name>
</gene>
<dbReference type="GO" id="GO:0006367">
    <property type="term" value="P:transcription initiation at RNA polymerase II promoter"/>
    <property type="evidence" value="ECO:0007669"/>
    <property type="project" value="InterPro"/>
</dbReference>
<name>R7QDE6_CHOCR</name>
<keyword evidence="3" id="KW-1185">Reference proteome</keyword>
<dbReference type="PANTHER" id="PTHR12716">
    <property type="entry name" value="TRANSCRIPTION INITIATION FACTOR IIE, BETA SUBUNIT"/>
    <property type="match status" value="1"/>
</dbReference>
<evidence type="ECO:0000256" key="1">
    <source>
        <dbReference type="SAM" id="MobiDB-lite"/>
    </source>
</evidence>
<dbReference type="GO" id="GO:0001097">
    <property type="term" value="F:TFIIH-class transcription factor complex binding"/>
    <property type="evidence" value="ECO:0007669"/>
    <property type="project" value="TreeGrafter"/>
</dbReference>
<dbReference type="KEGG" id="ccp:CHC_T00004761001"/>
<dbReference type="Gramene" id="CDF36517">
    <property type="protein sequence ID" value="CDF36517"/>
    <property type="gene ID" value="CHC_T00004761001"/>
</dbReference>
<dbReference type="STRING" id="2769.R7QDE6"/>
<protein>
    <recommendedName>
        <fullName evidence="4">TFA2 Winged helix domain-containing protein</fullName>
    </recommendedName>
</protein>
<feature type="compositionally biased region" description="Basic residues" evidence="1">
    <location>
        <begin position="179"/>
        <end position="198"/>
    </location>
</feature>
<dbReference type="PANTHER" id="PTHR12716:SF8">
    <property type="entry name" value="TRANSCRIPTION INITIATION FACTOR IIE SUBUNIT BETA"/>
    <property type="match status" value="1"/>
</dbReference>
<dbReference type="GO" id="GO:0005673">
    <property type="term" value="C:transcription factor TFIIE complex"/>
    <property type="evidence" value="ECO:0007669"/>
    <property type="project" value="InterPro"/>
</dbReference>
<dbReference type="OMA" id="QQEKCQA"/>
<organism evidence="2 3">
    <name type="scientific">Chondrus crispus</name>
    <name type="common">Carrageen Irish moss</name>
    <name type="synonym">Polymorpha crispa</name>
    <dbReference type="NCBI Taxonomy" id="2769"/>
    <lineage>
        <taxon>Eukaryota</taxon>
        <taxon>Rhodophyta</taxon>
        <taxon>Florideophyceae</taxon>
        <taxon>Rhodymeniophycidae</taxon>
        <taxon>Gigartinales</taxon>
        <taxon>Gigartinaceae</taxon>
        <taxon>Chondrus</taxon>
    </lineage>
</organism>
<dbReference type="GeneID" id="17324050"/>
<evidence type="ECO:0008006" key="4">
    <source>
        <dbReference type="Google" id="ProtNLM"/>
    </source>
</evidence>
<dbReference type="RefSeq" id="XP_005716336.1">
    <property type="nucleotide sequence ID" value="XM_005716279.1"/>
</dbReference>
<dbReference type="Proteomes" id="UP000012073">
    <property type="component" value="Unassembled WGS sequence"/>
</dbReference>
<feature type="region of interest" description="Disordered" evidence="1">
    <location>
        <begin position="170"/>
        <end position="224"/>
    </location>
</feature>
<dbReference type="OrthoDB" id="3907302at2759"/>
<reference evidence="3" key="1">
    <citation type="journal article" date="2013" name="Proc. Natl. Acad. Sci. U.S.A.">
        <title>Genome structure and metabolic features in the red seaweed Chondrus crispus shed light on evolution of the Archaeplastida.</title>
        <authorList>
            <person name="Collen J."/>
            <person name="Porcel B."/>
            <person name="Carre W."/>
            <person name="Ball S.G."/>
            <person name="Chaparro C."/>
            <person name="Tonon T."/>
            <person name="Barbeyron T."/>
            <person name="Michel G."/>
            <person name="Noel B."/>
            <person name="Valentin K."/>
            <person name="Elias M."/>
            <person name="Artiguenave F."/>
            <person name="Arun A."/>
            <person name="Aury J.M."/>
            <person name="Barbosa-Neto J.F."/>
            <person name="Bothwell J.H."/>
            <person name="Bouget F.Y."/>
            <person name="Brillet L."/>
            <person name="Cabello-Hurtado F."/>
            <person name="Capella-Gutierrez S."/>
            <person name="Charrier B."/>
            <person name="Cladiere L."/>
            <person name="Cock J.M."/>
            <person name="Coelho S.M."/>
            <person name="Colleoni C."/>
            <person name="Czjzek M."/>
            <person name="Da Silva C."/>
            <person name="Delage L."/>
            <person name="Denoeud F."/>
            <person name="Deschamps P."/>
            <person name="Dittami S.M."/>
            <person name="Gabaldon T."/>
            <person name="Gachon C.M."/>
            <person name="Groisillier A."/>
            <person name="Herve C."/>
            <person name="Jabbari K."/>
            <person name="Katinka M."/>
            <person name="Kloareg B."/>
            <person name="Kowalczyk N."/>
            <person name="Labadie K."/>
            <person name="Leblanc C."/>
            <person name="Lopez P.J."/>
            <person name="McLachlan D.H."/>
            <person name="Meslet-Cladiere L."/>
            <person name="Moustafa A."/>
            <person name="Nehr Z."/>
            <person name="Nyvall Collen P."/>
            <person name="Panaud O."/>
            <person name="Partensky F."/>
            <person name="Poulain J."/>
            <person name="Rensing S.A."/>
            <person name="Rousvoal S."/>
            <person name="Samson G."/>
            <person name="Symeonidi A."/>
            <person name="Weissenbach J."/>
            <person name="Zambounis A."/>
            <person name="Wincker P."/>
            <person name="Boyen C."/>
        </authorList>
    </citation>
    <scope>NUCLEOTIDE SEQUENCE [LARGE SCALE GENOMIC DNA]</scope>
    <source>
        <strain evidence="3">cv. Stackhouse</strain>
    </source>
</reference>
<evidence type="ECO:0000313" key="2">
    <source>
        <dbReference type="EMBL" id="CDF36517.1"/>
    </source>
</evidence>
<dbReference type="InterPro" id="IPR016656">
    <property type="entry name" value="TFIIE-bsu"/>
</dbReference>
<evidence type="ECO:0000313" key="3">
    <source>
        <dbReference type="Proteomes" id="UP000012073"/>
    </source>
</evidence>